<dbReference type="EMBL" id="BPLQ01002964">
    <property type="protein sequence ID" value="GIX96755.1"/>
    <property type="molecule type" value="Genomic_DNA"/>
</dbReference>
<comment type="caution">
    <text evidence="2">The sequence shown here is derived from an EMBL/GenBank/DDBJ whole genome shotgun (WGS) entry which is preliminary data.</text>
</comment>
<dbReference type="Proteomes" id="UP001054837">
    <property type="component" value="Unassembled WGS sequence"/>
</dbReference>
<sequence>MNAILEPNLIDLKDNNLNKRQRVTKIVQLVWRKWHRNYLSELQQSNKWVFEKDNVNIGDLVLLVDDNLPTYKWSLGRIIDIYYGVDNKIRVLSIKIQSGIVKRTVSKCVCLPMPE</sequence>
<name>A0AAV4PLB1_9ARAC</name>
<dbReference type="Pfam" id="PF18701">
    <property type="entry name" value="DUF5641"/>
    <property type="match status" value="1"/>
</dbReference>
<proteinExistence type="predicted"/>
<organism evidence="2 3">
    <name type="scientific">Caerostris darwini</name>
    <dbReference type="NCBI Taxonomy" id="1538125"/>
    <lineage>
        <taxon>Eukaryota</taxon>
        <taxon>Metazoa</taxon>
        <taxon>Ecdysozoa</taxon>
        <taxon>Arthropoda</taxon>
        <taxon>Chelicerata</taxon>
        <taxon>Arachnida</taxon>
        <taxon>Araneae</taxon>
        <taxon>Araneomorphae</taxon>
        <taxon>Entelegynae</taxon>
        <taxon>Araneoidea</taxon>
        <taxon>Araneidae</taxon>
        <taxon>Caerostris</taxon>
    </lineage>
</organism>
<gene>
    <name evidence="2" type="ORF">CDAR_591761</name>
</gene>
<dbReference type="AlphaFoldDB" id="A0AAV4PLB1"/>
<keyword evidence="3" id="KW-1185">Reference proteome</keyword>
<evidence type="ECO:0000259" key="1">
    <source>
        <dbReference type="Pfam" id="PF18701"/>
    </source>
</evidence>
<evidence type="ECO:0000313" key="2">
    <source>
        <dbReference type="EMBL" id="GIX96755.1"/>
    </source>
</evidence>
<feature type="domain" description="DUF5641" evidence="1">
    <location>
        <begin position="20"/>
        <end position="110"/>
    </location>
</feature>
<accession>A0AAV4PLB1</accession>
<evidence type="ECO:0000313" key="3">
    <source>
        <dbReference type="Proteomes" id="UP001054837"/>
    </source>
</evidence>
<protein>
    <submittedName>
        <fullName evidence="2">Integrase catalytic domain-containing protein</fullName>
    </submittedName>
</protein>
<reference evidence="2 3" key="1">
    <citation type="submission" date="2021-06" db="EMBL/GenBank/DDBJ databases">
        <title>Caerostris darwini draft genome.</title>
        <authorList>
            <person name="Kono N."/>
            <person name="Arakawa K."/>
        </authorList>
    </citation>
    <scope>NUCLEOTIDE SEQUENCE [LARGE SCALE GENOMIC DNA]</scope>
</reference>
<dbReference type="InterPro" id="IPR040676">
    <property type="entry name" value="DUF5641"/>
</dbReference>
<dbReference type="PANTHER" id="PTHR47331">
    <property type="entry name" value="PHD-TYPE DOMAIN-CONTAINING PROTEIN"/>
    <property type="match status" value="1"/>
</dbReference>